<dbReference type="Gene3D" id="2.40.30.130">
    <property type="match status" value="1"/>
</dbReference>
<keyword evidence="5" id="KW-0862">Zinc</keyword>
<dbReference type="SMART" id="SM00863">
    <property type="entry name" value="tRNA_SAD"/>
    <property type="match status" value="1"/>
</dbReference>
<evidence type="ECO:0000313" key="9">
    <source>
        <dbReference type="EMBL" id="MCY1078930.1"/>
    </source>
</evidence>
<dbReference type="RefSeq" id="WP_267537688.1">
    <property type="nucleotide sequence ID" value="NZ_JAPNKA010000001.1"/>
</dbReference>
<accession>A0ABT4AB78</accession>
<gene>
    <name evidence="9" type="ORF">OV287_31165</name>
</gene>
<reference evidence="9 10" key="1">
    <citation type="submission" date="2022-11" db="EMBL/GenBank/DDBJ databases">
        <title>Minimal conservation of predation-associated metabolite biosynthetic gene clusters underscores biosynthetic potential of Myxococcota including descriptions for ten novel species: Archangium lansinium sp. nov., Myxococcus landrumus sp. nov., Nannocystis bai.</title>
        <authorList>
            <person name="Ahearne A."/>
            <person name="Stevens C."/>
            <person name="Phillips K."/>
        </authorList>
    </citation>
    <scope>NUCLEOTIDE SEQUENCE [LARGE SCALE GENOMIC DNA]</scope>
    <source>
        <strain evidence="9 10">MIWBW</strain>
    </source>
</reference>
<evidence type="ECO:0000256" key="6">
    <source>
        <dbReference type="ARBA" id="ARBA00032577"/>
    </source>
</evidence>
<comment type="subcellular location">
    <subcellularLocation>
        <location evidence="2">Cytoplasm</location>
    </subcellularLocation>
</comment>
<evidence type="ECO:0000256" key="4">
    <source>
        <dbReference type="ARBA" id="ARBA00022723"/>
    </source>
</evidence>
<dbReference type="InterPro" id="IPR003156">
    <property type="entry name" value="DHHA1_dom"/>
</dbReference>
<evidence type="ECO:0000313" key="10">
    <source>
        <dbReference type="Proteomes" id="UP001207654"/>
    </source>
</evidence>
<dbReference type="SUPFAM" id="SSF55186">
    <property type="entry name" value="ThrRS/AlaRS common domain"/>
    <property type="match status" value="1"/>
</dbReference>
<dbReference type="InterPro" id="IPR051335">
    <property type="entry name" value="Alanyl-tRNA_Editing_Enzymes"/>
</dbReference>
<dbReference type="Pfam" id="PF01411">
    <property type="entry name" value="tRNA-synt_2c"/>
    <property type="match status" value="1"/>
</dbReference>
<evidence type="ECO:0000256" key="3">
    <source>
        <dbReference type="ARBA" id="ARBA00017959"/>
    </source>
</evidence>
<evidence type="ECO:0000259" key="8">
    <source>
        <dbReference type="PROSITE" id="PS50860"/>
    </source>
</evidence>
<dbReference type="PANTHER" id="PTHR43462">
    <property type="entry name" value="ALANYL-TRNA EDITING PROTEIN"/>
    <property type="match status" value="1"/>
</dbReference>
<dbReference type="PANTHER" id="PTHR43462:SF1">
    <property type="entry name" value="ALANYL-TRNA EDITING PROTEIN AARSD1"/>
    <property type="match status" value="1"/>
</dbReference>
<dbReference type="SUPFAM" id="SSF50447">
    <property type="entry name" value="Translation proteins"/>
    <property type="match status" value="1"/>
</dbReference>
<evidence type="ECO:0000256" key="7">
    <source>
        <dbReference type="SAM" id="MobiDB-lite"/>
    </source>
</evidence>
<dbReference type="PROSITE" id="PS50860">
    <property type="entry name" value="AA_TRNA_LIGASE_II_ALA"/>
    <property type="match status" value="1"/>
</dbReference>
<dbReference type="InterPro" id="IPR018165">
    <property type="entry name" value="Ala-tRNA-synth_IIc_core"/>
</dbReference>
<organism evidence="9 10">
    <name type="scientific">Archangium lansingense</name>
    <dbReference type="NCBI Taxonomy" id="2995310"/>
    <lineage>
        <taxon>Bacteria</taxon>
        <taxon>Pseudomonadati</taxon>
        <taxon>Myxococcota</taxon>
        <taxon>Myxococcia</taxon>
        <taxon>Myxococcales</taxon>
        <taxon>Cystobacterineae</taxon>
        <taxon>Archangiaceae</taxon>
        <taxon>Archangium</taxon>
    </lineage>
</organism>
<feature type="region of interest" description="Disordered" evidence="7">
    <location>
        <begin position="370"/>
        <end position="389"/>
    </location>
</feature>
<sequence length="400" mass="43022">MTPSERLYFSDPFLFRFTGRVLAHGTWNGSPSVVLDRTAFYPEAGGQMADRGVLGGRAIRDVQVDDAGVVHHVLELPEDTGLPDVGAELSGEIDRIRRRVHMALHTGQHMLSRALVDVANAHTVSSRLGETLCTIDVDLDVLDERRVAEAEDLVNSIIDDDIIIRAFFPTPEELAALPLRRAPKVTDNIRVVQIGEFDVSPCGGTHCTRSAQVGMIRVLGVERYKGKGRVSFSAGRRARSELWEEAGILRSLGRTFTCGPMDVPASVDKLRRDLTEVREALGAARAKLAESTAAELAAQLEQSPDKRVVAVLDGATPEYLRSVATRLTSRPEAVVLLAGRTPEGLSVLITRGTGSSFGCGAFLKRAAEAAGGRGGGRPEHAEGRLPPTTDWPAIVASLLG</sequence>
<evidence type="ECO:0000256" key="1">
    <source>
        <dbReference type="ARBA" id="ARBA00001947"/>
    </source>
</evidence>
<dbReference type="Pfam" id="PF02272">
    <property type="entry name" value="DHHA1"/>
    <property type="match status" value="1"/>
</dbReference>
<evidence type="ECO:0000256" key="2">
    <source>
        <dbReference type="ARBA" id="ARBA00004496"/>
    </source>
</evidence>
<dbReference type="Gene3D" id="3.10.310.40">
    <property type="match status" value="1"/>
</dbReference>
<dbReference type="Pfam" id="PF07973">
    <property type="entry name" value="tRNA_SAD"/>
    <property type="match status" value="1"/>
</dbReference>
<dbReference type="InterPro" id="IPR012947">
    <property type="entry name" value="tRNA_SAD"/>
</dbReference>
<keyword evidence="4" id="KW-0479">Metal-binding</keyword>
<proteinExistence type="predicted"/>
<comment type="cofactor">
    <cofactor evidence="1">
        <name>Zn(2+)</name>
        <dbReference type="ChEBI" id="CHEBI:29105"/>
    </cofactor>
</comment>
<keyword evidence="10" id="KW-1185">Reference proteome</keyword>
<dbReference type="Proteomes" id="UP001207654">
    <property type="component" value="Unassembled WGS sequence"/>
</dbReference>
<feature type="domain" description="Alanyl-transfer RNA synthetases family profile" evidence="8">
    <location>
        <begin position="1"/>
        <end position="244"/>
    </location>
</feature>
<dbReference type="Gene3D" id="3.30.980.10">
    <property type="entry name" value="Threonyl-trna Synthetase, Chain A, domain 2"/>
    <property type="match status" value="1"/>
</dbReference>
<dbReference type="EMBL" id="JAPNKA010000001">
    <property type="protein sequence ID" value="MCY1078930.1"/>
    <property type="molecule type" value="Genomic_DNA"/>
</dbReference>
<dbReference type="InterPro" id="IPR018164">
    <property type="entry name" value="Ala-tRNA-synth_IIc_N"/>
</dbReference>
<dbReference type="InterPro" id="IPR018163">
    <property type="entry name" value="Thr/Ala-tRNA-synth_IIc_edit"/>
</dbReference>
<comment type="caution">
    <text evidence="9">The sequence shown here is derived from an EMBL/GenBank/DDBJ whole genome shotgun (WGS) entry which is preliminary data.</text>
</comment>
<protein>
    <recommendedName>
        <fullName evidence="3">Alanine--tRNA ligase</fullName>
    </recommendedName>
    <alternativeName>
        <fullName evidence="6">Alanyl-tRNA synthetase</fullName>
    </alternativeName>
</protein>
<name>A0ABT4AB78_9BACT</name>
<dbReference type="InterPro" id="IPR009000">
    <property type="entry name" value="Transl_B-barrel_sf"/>
</dbReference>
<evidence type="ECO:0000256" key="5">
    <source>
        <dbReference type="ARBA" id="ARBA00022833"/>
    </source>
</evidence>